<dbReference type="EMBL" id="CAVMJV010000165">
    <property type="protein sequence ID" value="CAK5118599.1"/>
    <property type="molecule type" value="Genomic_DNA"/>
</dbReference>
<evidence type="ECO:0000313" key="1">
    <source>
        <dbReference type="EMBL" id="CAK5118599.1"/>
    </source>
</evidence>
<evidence type="ECO:0000313" key="2">
    <source>
        <dbReference type="Proteomes" id="UP001497535"/>
    </source>
</evidence>
<comment type="caution">
    <text evidence="1">The sequence shown here is derived from an EMBL/GenBank/DDBJ whole genome shotgun (WGS) entry which is preliminary data.</text>
</comment>
<accession>A0ACB1B1V8</accession>
<protein>
    <submittedName>
        <fullName evidence="1">Uncharacterized protein</fullName>
    </submittedName>
</protein>
<keyword evidence="2" id="KW-1185">Reference proteome</keyword>
<name>A0ACB1B1V8_MELEN</name>
<proteinExistence type="predicted"/>
<dbReference type="Proteomes" id="UP001497535">
    <property type="component" value="Unassembled WGS sequence"/>
</dbReference>
<sequence>MPSLTLSNFLYFIFFFVKCKFSRSFLVPLLILTRLRLIKLSFLFSNPSKNSLNSSFSFSFCSFNLSKSAWLLNVLIKSSTKGFSKFKPR</sequence>
<organism evidence="1 2">
    <name type="scientific">Meloidogyne enterolobii</name>
    <name type="common">Root-knot nematode worm</name>
    <name type="synonym">Meloidogyne mayaguensis</name>
    <dbReference type="NCBI Taxonomy" id="390850"/>
    <lineage>
        <taxon>Eukaryota</taxon>
        <taxon>Metazoa</taxon>
        <taxon>Ecdysozoa</taxon>
        <taxon>Nematoda</taxon>
        <taxon>Chromadorea</taxon>
        <taxon>Rhabditida</taxon>
        <taxon>Tylenchina</taxon>
        <taxon>Tylenchomorpha</taxon>
        <taxon>Tylenchoidea</taxon>
        <taxon>Meloidogynidae</taxon>
        <taxon>Meloidogyninae</taxon>
        <taxon>Meloidogyne</taxon>
    </lineage>
</organism>
<reference evidence="1" key="1">
    <citation type="submission" date="2023-11" db="EMBL/GenBank/DDBJ databases">
        <authorList>
            <person name="Poullet M."/>
        </authorList>
    </citation>
    <scope>NUCLEOTIDE SEQUENCE</scope>
    <source>
        <strain evidence="1">E1834</strain>
    </source>
</reference>
<gene>
    <name evidence="1" type="ORF">MENTE1834_LOCUS46309</name>
</gene>